<evidence type="ECO:0000256" key="7">
    <source>
        <dbReference type="ARBA" id="ARBA00022833"/>
    </source>
</evidence>
<dbReference type="Pfam" id="PF13639">
    <property type="entry name" value="zf-RING_2"/>
    <property type="match status" value="1"/>
</dbReference>
<keyword evidence="5 8" id="KW-0863">Zinc-finger</keyword>
<dbReference type="GO" id="GO:0016567">
    <property type="term" value="P:protein ubiquitination"/>
    <property type="evidence" value="ECO:0007669"/>
    <property type="project" value="TreeGrafter"/>
</dbReference>
<keyword evidence="4" id="KW-0479">Metal-binding</keyword>
<evidence type="ECO:0000256" key="6">
    <source>
        <dbReference type="ARBA" id="ARBA00022786"/>
    </source>
</evidence>
<protein>
    <recommendedName>
        <fullName evidence="2">RING-type E3 ubiquitin transferase</fullName>
        <ecNumber evidence="2">2.3.2.27</ecNumber>
    </recommendedName>
</protein>
<dbReference type="Proteomes" id="UP000694240">
    <property type="component" value="Chromosome 11"/>
</dbReference>
<comment type="caution">
    <text evidence="10">The sequence shown here is derived from an EMBL/GenBank/DDBJ whole genome shotgun (WGS) entry which is preliminary data.</text>
</comment>
<keyword evidence="3" id="KW-0808">Transferase</keyword>
<dbReference type="EMBL" id="JAEFBK010000011">
    <property type="protein sequence ID" value="KAG7550787.1"/>
    <property type="molecule type" value="Genomic_DNA"/>
</dbReference>
<evidence type="ECO:0000256" key="1">
    <source>
        <dbReference type="ARBA" id="ARBA00000900"/>
    </source>
</evidence>
<evidence type="ECO:0000256" key="3">
    <source>
        <dbReference type="ARBA" id="ARBA00022679"/>
    </source>
</evidence>
<evidence type="ECO:0000313" key="10">
    <source>
        <dbReference type="EMBL" id="KAG7550787.1"/>
    </source>
</evidence>
<comment type="catalytic activity">
    <reaction evidence="1">
        <text>S-ubiquitinyl-[E2 ubiquitin-conjugating enzyme]-L-cysteine + [acceptor protein]-L-lysine = [E2 ubiquitin-conjugating enzyme]-L-cysteine + N(6)-ubiquitinyl-[acceptor protein]-L-lysine.</text>
        <dbReference type="EC" id="2.3.2.27"/>
    </reaction>
</comment>
<keyword evidence="6" id="KW-0833">Ubl conjugation pathway</keyword>
<dbReference type="SMART" id="SM00184">
    <property type="entry name" value="RING"/>
    <property type="match status" value="1"/>
</dbReference>
<dbReference type="GO" id="GO:0005737">
    <property type="term" value="C:cytoplasm"/>
    <property type="evidence" value="ECO:0007669"/>
    <property type="project" value="TreeGrafter"/>
</dbReference>
<dbReference type="GO" id="GO:0061630">
    <property type="term" value="F:ubiquitin protein ligase activity"/>
    <property type="evidence" value="ECO:0007669"/>
    <property type="project" value="UniProtKB-EC"/>
</dbReference>
<proteinExistence type="predicted"/>
<evidence type="ECO:0000256" key="8">
    <source>
        <dbReference type="PROSITE-ProRule" id="PRU00175"/>
    </source>
</evidence>
<dbReference type="FunFam" id="3.30.40.10:FF:000022">
    <property type="entry name" value="E3 ubiquitin-protein ligase RING1-like"/>
    <property type="match status" value="1"/>
</dbReference>
<dbReference type="PANTHER" id="PTHR15710">
    <property type="entry name" value="E3 UBIQUITIN-PROTEIN LIGASE PRAJA"/>
    <property type="match status" value="1"/>
</dbReference>
<keyword evidence="11" id="KW-1185">Reference proteome</keyword>
<dbReference type="AlphaFoldDB" id="A0A8T1YW86"/>
<evidence type="ECO:0000313" key="11">
    <source>
        <dbReference type="Proteomes" id="UP000694240"/>
    </source>
</evidence>
<dbReference type="PROSITE" id="PS50089">
    <property type="entry name" value="ZF_RING_2"/>
    <property type="match status" value="1"/>
</dbReference>
<gene>
    <name evidence="10" type="ORF">ISN45_Aa06g015370</name>
</gene>
<dbReference type="InterPro" id="IPR001841">
    <property type="entry name" value="Znf_RING"/>
</dbReference>
<dbReference type="EC" id="2.3.2.27" evidence="2"/>
<feature type="domain" description="RING-type" evidence="9">
    <location>
        <begin position="295"/>
        <end position="336"/>
    </location>
</feature>
<keyword evidence="7" id="KW-0862">Zinc</keyword>
<evidence type="ECO:0000256" key="2">
    <source>
        <dbReference type="ARBA" id="ARBA00012483"/>
    </source>
</evidence>
<evidence type="ECO:0000259" key="9">
    <source>
        <dbReference type="PROSITE" id="PS50089"/>
    </source>
</evidence>
<evidence type="ECO:0000256" key="5">
    <source>
        <dbReference type="ARBA" id="ARBA00022771"/>
    </source>
</evidence>
<dbReference type="GO" id="GO:0008270">
    <property type="term" value="F:zinc ion binding"/>
    <property type="evidence" value="ECO:0007669"/>
    <property type="project" value="UniProtKB-KW"/>
</dbReference>
<organism evidence="10 11">
    <name type="scientific">Arabidopsis thaliana x Arabidopsis arenosa</name>
    <dbReference type="NCBI Taxonomy" id="1240361"/>
    <lineage>
        <taxon>Eukaryota</taxon>
        <taxon>Viridiplantae</taxon>
        <taxon>Streptophyta</taxon>
        <taxon>Embryophyta</taxon>
        <taxon>Tracheophyta</taxon>
        <taxon>Spermatophyta</taxon>
        <taxon>Magnoliopsida</taxon>
        <taxon>eudicotyledons</taxon>
        <taxon>Gunneridae</taxon>
        <taxon>Pentapetalae</taxon>
        <taxon>rosids</taxon>
        <taxon>malvids</taxon>
        <taxon>Brassicales</taxon>
        <taxon>Brassicaceae</taxon>
        <taxon>Camelineae</taxon>
        <taxon>Arabidopsis</taxon>
    </lineage>
</organism>
<dbReference type="PANTHER" id="PTHR15710:SF108">
    <property type="entry name" value="OS03G0286100 PROTEIN"/>
    <property type="match status" value="1"/>
</dbReference>
<evidence type="ECO:0000256" key="4">
    <source>
        <dbReference type="ARBA" id="ARBA00022723"/>
    </source>
</evidence>
<sequence length="352" mass="39143">MSSAKLFGCSINVEAEEEGGGGVGGGSSISVEVSRSGIQPGCEAMSLSNQRIIRDCNTYFNFLDSNSDSESASMDAEPEFIDFFDRESYYVDTVGEFCLSSNQRACTSVFFNIWEEDVELELGIGLASGSGSGSGQLRDDSGRVWVPREIDSGRVESGTGVTPVEYNLFGEEAMVVDEELEWENPHIAINWVQEPVQVSLEEEEEVMEFFLASSIDDAFHLSWDNITESAPMDLDIDYWLDSINVHHVDYNAIIGQMFDNETGTVGSPPASKSVVNDLPDVDFTIEELSNGNIVCAICKDEVVVKEKVKRLPCKHYFHGECIIPWLGIRNTCPVCRYELPTDDLEYERHRRA</sequence>
<accession>A0A8T1YW86</accession>
<name>A0A8T1YW86_9BRAS</name>
<reference evidence="10 11" key="1">
    <citation type="submission" date="2020-12" db="EMBL/GenBank/DDBJ databases">
        <title>Concerted genomic and epigenomic changes stabilize Arabidopsis allopolyploids.</title>
        <authorList>
            <person name="Chen Z."/>
        </authorList>
    </citation>
    <scope>NUCLEOTIDE SEQUENCE [LARGE SCALE GENOMIC DNA]</scope>
    <source>
        <strain evidence="10">Allo738</strain>
        <tissue evidence="10">Leaf</tissue>
    </source>
</reference>